<dbReference type="RefSeq" id="XP_009552464.1">
    <property type="nucleotide sequence ID" value="XM_009554169.1"/>
</dbReference>
<accession>W4JRU4</accession>
<keyword evidence="3" id="KW-1185">Reference proteome</keyword>
<dbReference type="EMBL" id="KI925465">
    <property type="protein sequence ID" value="ETW76263.1"/>
    <property type="molecule type" value="Genomic_DNA"/>
</dbReference>
<evidence type="ECO:0000313" key="3">
    <source>
        <dbReference type="Proteomes" id="UP000030671"/>
    </source>
</evidence>
<dbReference type="KEGG" id="hir:HETIRDRAFT_461177"/>
<evidence type="ECO:0000313" key="2">
    <source>
        <dbReference type="EMBL" id="ETW76263.1"/>
    </source>
</evidence>
<proteinExistence type="predicted"/>
<dbReference type="OrthoDB" id="3364608at2759"/>
<dbReference type="InParanoid" id="W4JRU4"/>
<feature type="compositionally biased region" description="Polar residues" evidence="1">
    <location>
        <begin position="147"/>
        <end position="169"/>
    </location>
</feature>
<dbReference type="AlphaFoldDB" id="W4JRU4"/>
<reference evidence="2 3" key="1">
    <citation type="journal article" date="2012" name="New Phytol.">
        <title>Insight into trade-off between wood decay and parasitism from the genome of a fungal forest pathogen.</title>
        <authorList>
            <person name="Olson A."/>
            <person name="Aerts A."/>
            <person name="Asiegbu F."/>
            <person name="Belbahri L."/>
            <person name="Bouzid O."/>
            <person name="Broberg A."/>
            <person name="Canback B."/>
            <person name="Coutinho P.M."/>
            <person name="Cullen D."/>
            <person name="Dalman K."/>
            <person name="Deflorio G."/>
            <person name="van Diepen L.T."/>
            <person name="Dunand C."/>
            <person name="Duplessis S."/>
            <person name="Durling M."/>
            <person name="Gonthier P."/>
            <person name="Grimwood J."/>
            <person name="Fossdal C.G."/>
            <person name="Hansson D."/>
            <person name="Henrissat B."/>
            <person name="Hietala A."/>
            <person name="Himmelstrand K."/>
            <person name="Hoffmeister D."/>
            <person name="Hogberg N."/>
            <person name="James T.Y."/>
            <person name="Karlsson M."/>
            <person name="Kohler A."/>
            <person name="Kues U."/>
            <person name="Lee Y.H."/>
            <person name="Lin Y.C."/>
            <person name="Lind M."/>
            <person name="Lindquist E."/>
            <person name="Lombard V."/>
            <person name="Lucas S."/>
            <person name="Lunden K."/>
            <person name="Morin E."/>
            <person name="Murat C."/>
            <person name="Park J."/>
            <person name="Raffaello T."/>
            <person name="Rouze P."/>
            <person name="Salamov A."/>
            <person name="Schmutz J."/>
            <person name="Solheim H."/>
            <person name="Stahlberg J."/>
            <person name="Velez H."/>
            <person name="de Vries R.P."/>
            <person name="Wiebenga A."/>
            <person name="Woodward S."/>
            <person name="Yakovlev I."/>
            <person name="Garbelotto M."/>
            <person name="Martin F."/>
            <person name="Grigoriev I.V."/>
            <person name="Stenlid J."/>
        </authorList>
    </citation>
    <scope>NUCLEOTIDE SEQUENCE [LARGE SCALE GENOMIC DNA]</scope>
    <source>
        <strain evidence="2 3">TC 32-1</strain>
    </source>
</reference>
<dbReference type="STRING" id="747525.W4JRU4"/>
<feature type="compositionally biased region" description="Basic and acidic residues" evidence="1">
    <location>
        <begin position="366"/>
        <end position="383"/>
    </location>
</feature>
<feature type="compositionally biased region" description="Basic and acidic residues" evidence="1">
    <location>
        <begin position="341"/>
        <end position="350"/>
    </location>
</feature>
<feature type="region of interest" description="Disordered" evidence="1">
    <location>
        <begin position="1"/>
        <end position="241"/>
    </location>
</feature>
<feature type="compositionally biased region" description="Pro residues" evidence="1">
    <location>
        <begin position="175"/>
        <end position="188"/>
    </location>
</feature>
<sequence>MSHHRILDSSPVPLPPRAPYNPRKRSADTASLLTPPRTVKKLSRSRAGSAFDSADEEDHALPVLAATPRVLPERDGDKEEVKAGNPTIVKRRKIDDLAAELSDERDFEDAFWMGGQSSSRKPKPSAPSRTKAKAAPARRLSGAADRIQSSRPPTSRRLSQSRSHLTTASRAWALPSPPPSRVRPPVTPPRKAVATRQRVASRQTIPVRDSPNNPFLDDSPASIPSSPIEPRTPTSRLERPTLTYVHRGKKQEFMNPHFNAPIDPRTLLPVDHPEFIPPENCAPRRLFTSGLSKSKSKAQRRTTTPQTPPKPSRRALSPDPWDSDDDELPMPALPPKTLATEFEKAGTAEKDNDELPALPTKALDIGFERLVRPKREKAADVKKGRAIKVLPTRGRAPVAPHGPAGGPSSPR</sequence>
<gene>
    <name evidence="2" type="ORF">HETIRDRAFT_461177</name>
</gene>
<dbReference type="eggNOG" id="ENOG502SYMK">
    <property type="taxonomic scope" value="Eukaryota"/>
</dbReference>
<organism evidence="2 3">
    <name type="scientific">Heterobasidion irregulare (strain TC 32-1)</name>
    <dbReference type="NCBI Taxonomy" id="747525"/>
    <lineage>
        <taxon>Eukaryota</taxon>
        <taxon>Fungi</taxon>
        <taxon>Dikarya</taxon>
        <taxon>Basidiomycota</taxon>
        <taxon>Agaricomycotina</taxon>
        <taxon>Agaricomycetes</taxon>
        <taxon>Russulales</taxon>
        <taxon>Bondarzewiaceae</taxon>
        <taxon>Heterobasidion</taxon>
        <taxon>Heterobasidion annosum species complex</taxon>
    </lineage>
</organism>
<feature type="compositionally biased region" description="Basic and acidic residues" evidence="1">
    <location>
        <begin position="71"/>
        <end position="82"/>
    </location>
</feature>
<dbReference type="Proteomes" id="UP000030671">
    <property type="component" value="Unassembled WGS sequence"/>
</dbReference>
<protein>
    <submittedName>
        <fullName evidence="2">Uncharacterized protein</fullName>
    </submittedName>
</protein>
<feature type="region of interest" description="Disordered" evidence="1">
    <location>
        <begin position="271"/>
        <end position="411"/>
    </location>
</feature>
<feature type="compositionally biased region" description="Low complexity" evidence="1">
    <location>
        <begin position="393"/>
        <end position="411"/>
    </location>
</feature>
<dbReference type="GeneID" id="20677146"/>
<evidence type="ECO:0000256" key="1">
    <source>
        <dbReference type="SAM" id="MobiDB-lite"/>
    </source>
</evidence>
<name>W4JRU4_HETIT</name>
<feature type="compositionally biased region" description="Low complexity" evidence="1">
    <location>
        <begin position="219"/>
        <end position="229"/>
    </location>
</feature>
<feature type="compositionally biased region" description="Low complexity" evidence="1">
    <location>
        <begin position="126"/>
        <end position="139"/>
    </location>
</feature>
<feature type="compositionally biased region" description="Acidic residues" evidence="1">
    <location>
        <begin position="97"/>
        <end position="109"/>
    </location>
</feature>
<dbReference type="HOGENOM" id="CLU_045838_0_0_1"/>